<organism evidence="1 2">
    <name type="scientific">Photobacterium angustum (strain S14 / CCUG 15956)</name>
    <name type="common">Vibrio sp. (strain S14 / CCUG 15956)</name>
    <dbReference type="NCBI Taxonomy" id="314292"/>
    <lineage>
        <taxon>Bacteria</taxon>
        <taxon>Pseudomonadati</taxon>
        <taxon>Pseudomonadota</taxon>
        <taxon>Gammaproteobacteria</taxon>
        <taxon>Vibrionales</taxon>
        <taxon>Vibrionaceae</taxon>
        <taxon>Photobacterium</taxon>
    </lineage>
</organism>
<dbReference type="HOGENOM" id="CLU_2539624_0_0_6"/>
<evidence type="ECO:0000313" key="1">
    <source>
        <dbReference type="EMBL" id="EAS63359.1"/>
    </source>
</evidence>
<evidence type="ECO:0000313" key="2">
    <source>
        <dbReference type="Proteomes" id="UP000001603"/>
    </source>
</evidence>
<proteinExistence type="predicted"/>
<dbReference type="EMBL" id="AAOJ01000008">
    <property type="protein sequence ID" value="EAS63359.1"/>
    <property type="molecule type" value="Genomic_DNA"/>
</dbReference>
<protein>
    <submittedName>
        <fullName evidence="1">Uncharacterized protein</fullName>
    </submittedName>
</protein>
<comment type="caution">
    <text evidence="1">The sequence shown here is derived from an EMBL/GenBank/DDBJ whole genome shotgun (WGS) entry which is preliminary data.</text>
</comment>
<dbReference type="AlphaFoldDB" id="Q1ZM81"/>
<dbReference type="RefSeq" id="WP_005366931.1">
    <property type="nucleotide sequence ID" value="NZ_CH902599.1"/>
</dbReference>
<sequence>MDNLQCQFERCLKNALSYYGYISLTSIVNSQLRHRKEETDFHYKRNFDFFQVEKKDPIITQQFKDLQNKKLMIKKTKLTQLPP</sequence>
<gene>
    <name evidence="1" type="ORF">VAS14_16297</name>
</gene>
<name>Q1ZM81_PHOAS</name>
<dbReference type="Proteomes" id="UP000001603">
    <property type="component" value="Unassembled WGS sequence"/>
</dbReference>
<reference evidence="1 2" key="1">
    <citation type="journal article" date="2009" name="Proc. Natl. Acad. Sci. U.S.A.">
        <title>The genomic basis of trophic strategy in marine bacteria.</title>
        <authorList>
            <person name="Lauro F.M."/>
            <person name="McDougald D."/>
            <person name="Thomas T."/>
            <person name="Williams T.J."/>
            <person name="Egan S."/>
            <person name="Rice S."/>
            <person name="DeMaere M.Z."/>
            <person name="Ting L."/>
            <person name="Ertan H."/>
            <person name="Johnson J."/>
            <person name="Ferriera S."/>
            <person name="Lapidus A."/>
            <person name="Anderson I."/>
            <person name="Kyrpides N."/>
            <person name="Munk A.C."/>
            <person name="Detter C."/>
            <person name="Han C.S."/>
            <person name="Brown M.V."/>
            <person name="Robb F.T."/>
            <person name="Kjelleberg S."/>
            <person name="Cavicchioli R."/>
        </authorList>
    </citation>
    <scope>NUCLEOTIDE SEQUENCE [LARGE SCALE GENOMIC DNA]</scope>
    <source>
        <strain evidence="1 2">S14</strain>
    </source>
</reference>
<accession>Q1ZM81</accession>